<evidence type="ECO:0000256" key="3">
    <source>
        <dbReference type="ARBA" id="ARBA00022622"/>
    </source>
</evidence>
<dbReference type="InterPro" id="IPR001812">
    <property type="entry name" value="Trypano_VSG_A_N_dom"/>
</dbReference>
<keyword evidence="5" id="KW-0325">Glycoprotein</keyword>
<reference evidence="9" key="1">
    <citation type="submission" date="2016-09" db="EMBL/GenBank/DDBJ databases">
        <authorList>
            <person name="Hebert L."/>
            <person name="Moumen B."/>
        </authorList>
    </citation>
    <scope>NUCLEOTIDE SEQUENCE [LARGE SCALE GENOMIC DNA]</scope>
    <source>
        <strain evidence="9">OVI</strain>
    </source>
</reference>
<feature type="domain" description="Trypanosome variant surface glycoprotein A-type N-terminal" evidence="8">
    <location>
        <begin position="10"/>
        <end position="162"/>
    </location>
</feature>
<evidence type="ECO:0000256" key="2">
    <source>
        <dbReference type="ARBA" id="ARBA00022475"/>
    </source>
</evidence>
<name>A0A1G4I6W7_TRYEQ</name>
<keyword evidence="6" id="KW-0449">Lipoprotein</keyword>
<comment type="caution">
    <text evidence="9">The sequence shown here is derived from an EMBL/GenBank/DDBJ whole genome shotgun (WGS) entry which is preliminary data.</text>
</comment>
<evidence type="ECO:0000256" key="1">
    <source>
        <dbReference type="ARBA" id="ARBA00004609"/>
    </source>
</evidence>
<evidence type="ECO:0000256" key="4">
    <source>
        <dbReference type="ARBA" id="ARBA00023136"/>
    </source>
</evidence>
<keyword evidence="4" id="KW-0472">Membrane</keyword>
<dbReference type="Gene3D" id="3.90.150.10">
    <property type="entry name" value="Variant Surface Glycoprotein, subunit A domain 1"/>
    <property type="match status" value="1"/>
</dbReference>
<dbReference type="EMBL" id="CZPT02000765">
    <property type="protein sequence ID" value="SCU67566.1"/>
    <property type="molecule type" value="Genomic_DNA"/>
</dbReference>
<comment type="subcellular location">
    <subcellularLocation>
        <location evidence="1">Cell membrane</location>
        <topology evidence="1">Lipid-anchor</topology>
        <topology evidence="1">GPI-anchor</topology>
    </subcellularLocation>
</comment>
<organism evidence="9 10">
    <name type="scientific">Trypanosoma equiperdum</name>
    <dbReference type="NCBI Taxonomy" id="5694"/>
    <lineage>
        <taxon>Eukaryota</taxon>
        <taxon>Discoba</taxon>
        <taxon>Euglenozoa</taxon>
        <taxon>Kinetoplastea</taxon>
        <taxon>Metakinetoplastina</taxon>
        <taxon>Trypanosomatida</taxon>
        <taxon>Trypanosomatidae</taxon>
        <taxon>Trypanosoma</taxon>
    </lineage>
</organism>
<dbReference type="AlphaFoldDB" id="A0A1G4I6W7"/>
<evidence type="ECO:0000259" key="8">
    <source>
        <dbReference type="Pfam" id="PF00913"/>
    </source>
</evidence>
<evidence type="ECO:0000256" key="5">
    <source>
        <dbReference type="ARBA" id="ARBA00023180"/>
    </source>
</evidence>
<evidence type="ECO:0000313" key="10">
    <source>
        <dbReference type="Proteomes" id="UP000195570"/>
    </source>
</evidence>
<dbReference type="GO" id="GO:0098552">
    <property type="term" value="C:side of membrane"/>
    <property type="evidence" value="ECO:0007669"/>
    <property type="project" value="UniProtKB-KW"/>
</dbReference>
<proteinExistence type="predicted"/>
<dbReference type="VEuPathDB" id="TriTrypDB:TEOVI_000046900"/>
<accession>A0A1G4I6W7</accession>
<evidence type="ECO:0000313" key="9">
    <source>
        <dbReference type="EMBL" id="SCU67566.1"/>
    </source>
</evidence>
<sequence length="190" mass="20381">MHFHLIQAVAVILKLLRNQVSATGNGLKQEAWQQMCATSSKLAKVSALSKKQTETLHTTYSNFVTPAMQLKAIAQQETDPDKQLVLLAIGSELSKAASGIEKELKARCDKGIQAAASTGHVIGGIAEFLKLLTEAQDTSHTGGCLSADDSNGKLVSDRRTLTGCVFDTPEIIPQPADDIKTNLQAARLQR</sequence>
<dbReference type="GO" id="GO:0005886">
    <property type="term" value="C:plasma membrane"/>
    <property type="evidence" value="ECO:0007669"/>
    <property type="project" value="UniProtKB-SubCell"/>
</dbReference>
<dbReference type="SUPFAM" id="SSF58087">
    <property type="entry name" value="Variant surface glycoprotein (N-terminal domain)"/>
    <property type="match status" value="1"/>
</dbReference>
<feature type="chain" id="PRO_5009235243" evidence="7">
    <location>
        <begin position="23"/>
        <end position="190"/>
    </location>
</feature>
<protein>
    <submittedName>
        <fullName evidence="9">Trypanosome variant surface glycoprotein (A-type), putative</fullName>
    </submittedName>
</protein>
<gene>
    <name evidence="9" type="ORF">TEOVI_000046900</name>
</gene>
<dbReference type="GO" id="GO:0042783">
    <property type="term" value="P:symbiont-mediated evasion of host immune response"/>
    <property type="evidence" value="ECO:0007669"/>
    <property type="project" value="InterPro"/>
</dbReference>
<keyword evidence="2" id="KW-1003">Cell membrane</keyword>
<evidence type="ECO:0000256" key="6">
    <source>
        <dbReference type="ARBA" id="ARBA00023288"/>
    </source>
</evidence>
<evidence type="ECO:0000256" key="7">
    <source>
        <dbReference type="SAM" id="SignalP"/>
    </source>
</evidence>
<keyword evidence="3" id="KW-0336">GPI-anchor</keyword>
<dbReference type="Pfam" id="PF00913">
    <property type="entry name" value="Trypan_glycop"/>
    <property type="match status" value="1"/>
</dbReference>
<keyword evidence="7" id="KW-0732">Signal</keyword>
<dbReference type="GeneID" id="92374409"/>
<dbReference type="Proteomes" id="UP000195570">
    <property type="component" value="Unassembled WGS sequence"/>
</dbReference>
<keyword evidence="10" id="KW-1185">Reference proteome</keyword>
<dbReference type="RefSeq" id="XP_067078867.1">
    <property type="nucleotide sequence ID" value="XM_067222766.1"/>
</dbReference>
<feature type="signal peptide" evidence="7">
    <location>
        <begin position="1"/>
        <end position="22"/>
    </location>
</feature>